<feature type="transmembrane region" description="Helical" evidence="6">
    <location>
        <begin position="252"/>
        <end position="275"/>
    </location>
</feature>
<dbReference type="PANTHER" id="PTHR42770:SF7">
    <property type="entry name" value="MEMBRANE PROTEIN"/>
    <property type="match status" value="1"/>
</dbReference>
<evidence type="ECO:0000256" key="6">
    <source>
        <dbReference type="SAM" id="Phobius"/>
    </source>
</evidence>
<evidence type="ECO:0000256" key="2">
    <source>
        <dbReference type="ARBA" id="ARBA00022475"/>
    </source>
</evidence>
<dbReference type="EMBL" id="CP059404">
    <property type="protein sequence ID" value="QNE88572.1"/>
    <property type="molecule type" value="Genomic_DNA"/>
</dbReference>
<feature type="transmembrane region" description="Helical" evidence="6">
    <location>
        <begin position="171"/>
        <end position="192"/>
    </location>
</feature>
<dbReference type="Pfam" id="PF13520">
    <property type="entry name" value="AA_permease_2"/>
    <property type="match status" value="1"/>
</dbReference>
<dbReference type="GO" id="GO:0005886">
    <property type="term" value="C:plasma membrane"/>
    <property type="evidence" value="ECO:0007669"/>
    <property type="project" value="UniProtKB-SubCell"/>
</dbReference>
<feature type="transmembrane region" description="Helical" evidence="6">
    <location>
        <begin position="295"/>
        <end position="320"/>
    </location>
</feature>
<evidence type="ECO:0000256" key="1">
    <source>
        <dbReference type="ARBA" id="ARBA00004651"/>
    </source>
</evidence>
<evidence type="ECO:0000256" key="4">
    <source>
        <dbReference type="ARBA" id="ARBA00022989"/>
    </source>
</evidence>
<dbReference type="Proteomes" id="UP000515743">
    <property type="component" value="Chromosome"/>
</dbReference>
<feature type="transmembrane region" description="Helical" evidence="6">
    <location>
        <begin position="142"/>
        <end position="159"/>
    </location>
</feature>
<feature type="transmembrane region" description="Helical" evidence="6">
    <location>
        <begin position="356"/>
        <end position="376"/>
    </location>
</feature>
<feature type="transmembrane region" description="Helical" evidence="6">
    <location>
        <begin position="59"/>
        <end position="79"/>
    </location>
</feature>
<organism evidence="7 8">
    <name type="scientific">Corynebacterium incognita</name>
    <dbReference type="NCBI Taxonomy" id="2754725"/>
    <lineage>
        <taxon>Bacteria</taxon>
        <taxon>Bacillati</taxon>
        <taxon>Actinomycetota</taxon>
        <taxon>Actinomycetes</taxon>
        <taxon>Mycobacteriales</taxon>
        <taxon>Corynebacteriaceae</taxon>
        <taxon>Corynebacterium</taxon>
    </lineage>
</organism>
<keyword evidence="5 6" id="KW-0472">Membrane</keyword>
<name>A0A7G7CLV6_9CORY</name>
<dbReference type="GO" id="GO:0022857">
    <property type="term" value="F:transmembrane transporter activity"/>
    <property type="evidence" value="ECO:0007669"/>
    <property type="project" value="InterPro"/>
</dbReference>
<dbReference type="PIRSF" id="PIRSF006060">
    <property type="entry name" value="AA_transporter"/>
    <property type="match status" value="1"/>
</dbReference>
<feature type="transmembrane region" description="Helical" evidence="6">
    <location>
        <begin position="420"/>
        <end position="439"/>
    </location>
</feature>
<dbReference type="PANTHER" id="PTHR42770">
    <property type="entry name" value="AMINO ACID TRANSPORTER-RELATED"/>
    <property type="match status" value="1"/>
</dbReference>
<evidence type="ECO:0000313" key="7">
    <source>
        <dbReference type="EMBL" id="QNE88572.1"/>
    </source>
</evidence>
<keyword evidence="3 6" id="KW-0812">Transmembrane</keyword>
<sequence>MENSKTHDAESRTNSPPVQARKLNSWEVTAISVGFMGPVMAMSLNGIGVAGLVGKAVPLTFFVAFIGTLFVGYAFIRLLREFTHAGSVYALSGITLGPKAGFFGGFALLGTYTFLTACILGACSVFFEAMALELGATPPGKLWIAVPILVGLSGLFLNLRNSQVAARITLIIGLVGILVMLILAVIIISKVGSPNAPVTTGVDWAAFSPREATWDGILTASVFAFISWAGFESGSALGEETKEPKKVIPRSLLAAITVGGTVYVFIMFAQTLGYGTDAAGIEKFANASSTLTELASMYVGSWYSILLSVIAFAVAFGAYLSSSTATSRLLFALARDGFGPHSFATQNPRTQVPTHAVIFTNTATVLMTVVLGLFGATNVEAYYWYATIGTLCMVIAYGMASVGAIKYICSRTSTIPTFEVIFPIISLIYLVFVFFVQIVGQEPPYTYFPWIAGGWCLLGLVIVLSRPNLTKRIGRKMASFHAD</sequence>
<evidence type="ECO:0000256" key="3">
    <source>
        <dbReference type="ARBA" id="ARBA00022692"/>
    </source>
</evidence>
<keyword evidence="2" id="KW-1003">Cell membrane</keyword>
<dbReference type="KEGG" id="cik:H0194_05455"/>
<dbReference type="InterPro" id="IPR002293">
    <property type="entry name" value="AA/rel_permease1"/>
</dbReference>
<dbReference type="RefSeq" id="WP_185174963.1">
    <property type="nucleotide sequence ID" value="NZ_CP059404.1"/>
</dbReference>
<feature type="transmembrane region" description="Helical" evidence="6">
    <location>
        <begin position="382"/>
        <end position="408"/>
    </location>
</feature>
<evidence type="ECO:0000313" key="8">
    <source>
        <dbReference type="Proteomes" id="UP000515743"/>
    </source>
</evidence>
<feature type="transmembrane region" description="Helical" evidence="6">
    <location>
        <begin position="445"/>
        <end position="465"/>
    </location>
</feature>
<keyword evidence="8" id="KW-1185">Reference proteome</keyword>
<accession>A0A7G7CLV6</accession>
<keyword evidence="4 6" id="KW-1133">Transmembrane helix</keyword>
<proteinExistence type="predicted"/>
<comment type="subcellular location">
    <subcellularLocation>
        <location evidence="1">Cell membrane</location>
        <topology evidence="1">Multi-pass membrane protein</topology>
    </subcellularLocation>
</comment>
<dbReference type="AlphaFoldDB" id="A0A7G7CLV6"/>
<reference evidence="7 8" key="1">
    <citation type="submission" date="2020-07" db="EMBL/GenBank/DDBJ databases">
        <title>Complete genome and description of Corynebacterium incognita strain Marseille-Q3630 sp. nov.</title>
        <authorList>
            <person name="Boxberger M."/>
        </authorList>
    </citation>
    <scope>NUCLEOTIDE SEQUENCE [LARGE SCALE GENOMIC DNA]</scope>
    <source>
        <strain evidence="7 8">Marseille-Q3630</strain>
    </source>
</reference>
<evidence type="ECO:0000256" key="5">
    <source>
        <dbReference type="ARBA" id="ARBA00023136"/>
    </source>
</evidence>
<feature type="transmembrane region" description="Helical" evidence="6">
    <location>
        <begin position="100"/>
        <end position="127"/>
    </location>
</feature>
<dbReference type="Gene3D" id="1.20.1740.10">
    <property type="entry name" value="Amino acid/polyamine transporter I"/>
    <property type="match status" value="1"/>
</dbReference>
<feature type="transmembrane region" description="Helical" evidence="6">
    <location>
        <begin position="212"/>
        <end position="231"/>
    </location>
</feature>
<gene>
    <name evidence="7" type="ORF">H0194_05455</name>
</gene>
<feature type="transmembrane region" description="Helical" evidence="6">
    <location>
        <begin position="28"/>
        <end position="53"/>
    </location>
</feature>
<protein>
    <submittedName>
        <fullName evidence="7">APC family permease</fullName>
    </submittedName>
</protein>
<dbReference type="InterPro" id="IPR050367">
    <property type="entry name" value="APC_superfamily"/>
</dbReference>